<dbReference type="InterPro" id="IPR046437">
    <property type="entry name" value="Ser_Thr-PK_POLO_box_1_sf"/>
</dbReference>
<feature type="region of interest" description="Disordered" evidence="10">
    <location>
        <begin position="310"/>
        <end position="353"/>
    </location>
</feature>
<keyword evidence="2" id="KW-0963">Cytoplasm</keyword>
<gene>
    <name evidence="13" type="ORF">LOD99_2334</name>
</gene>
<evidence type="ECO:0000256" key="1">
    <source>
        <dbReference type="ARBA" id="ARBA00004114"/>
    </source>
</evidence>
<dbReference type="GO" id="GO:0005524">
    <property type="term" value="F:ATP binding"/>
    <property type="evidence" value="ECO:0007669"/>
    <property type="project" value="UniProtKB-UniRule"/>
</dbReference>
<evidence type="ECO:0000256" key="5">
    <source>
        <dbReference type="ARBA" id="ARBA00022741"/>
    </source>
</evidence>
<dbReference type="PROSITE" id="PS51984">
    <property type="entry name" value="CPB1"/>
    <property type="match status" value="1"/>
</dbReference>
<dbReference type="EMBL" id="JAKMXF010000210">
    <property type="protein sequence ID" value="KAI6655045.1"/>
    <property type="molecule type" value="Genomic_DNA"/>
</dbReference>
<dbReference type="FunFam" id="3.30.200.20:FF:000042">
    <property type="entry name" value="Aurora kinase A"/>
    <property type="match status" value="1"/>
</dbReference>
<evidence type="ECO:0000259" key="11">
    <source>
        <dbReference type="PROSITE" id="PS50011"/>
    </source>
</evidence>
<keyword evidence="3 13" id="KW-0723">Serine/threonine-protein kinase</keyword>
<feature type="domain" description="Protein kinase" evidence="11">
    <location>
        <begin position="12"/>
        <end position="265"/>
    </location>
</feature>
<dbReference type="PROSITE" id="PS50011">
    <property type="entry name" value="PROTEIN_KINASE_DOM"/>
    <property type="match status" value="1"/>
</dbReference>
<accession>A0AAV7K3A2</accession>
<feature type="domain" description="Cryptic POLO box 1 (CPB1)" evidence="12">
    <location>
        <begin position="410"/>
        <end position="527"/>
    </location>
</feature>
<evidence type="ECO:0000256" key="6">
    <source>
        <dbReference type="ARBA" id="ARBA00022777"/>
    </source>
</evidence>
<dbReference type="SUPFAM" id="SSF56112">
    <property type="entry name" value="Protein kinase-like (PK-like)"/>
    <property type="match status" value="1"/>
</dbReference>
<evidence type="ECO:0000256" key="9">
    <source>
        <dbReference type="PROSITE-ProRule" id="PRU10141"/>
    </source>
</evidence>
<evidence type="ECO:0000256" key="7">
    <source>
        <dbReference type="ARBA" id="ARBA00022840"/>
    </source>
</evidence>
<evidence type="ECO:0000313" key="13">
    <source>
        <dbReference type="EMBL" id="KAI6655045.1"/>
    </source>
</evidence>
<dbReference type="InterPro" id="IPR011009">
    <property type="entry name" value="Kinase-like_dom_sf"/>
</dbReference>
<comment type="subcellular location">
    <subcellularLocation>
        <location evidence="1">Cytoplasm</location>
        <location evidence="1">Cytoskeleton</location>
        <location evidence="1">Microtubule organizing center</location>
        <location evidence="1">Centrosome</location>
        <location evidence="1">Centriole</location>
    </subcellularLocation>
</comment>
<evidence type="ECO:0000259" key="12">
    <source>
        <dbReference type="PROSITE" id="PS51984"/>
    </source>
</evidence>
<feature type="compositionally biased region" description="Low complexity" evidence="10">
    <location>
        <begin position="328"/>
        <end position="341"/>
    </location>
</feature>
<dbReference type="InterPro" id="IPR033699">
    <property type="entry name" value="POLO_box_Plk4_1"/>
</dbReference>
<dbReference type="PROSITE" id="PS00109">
    <property type="entry name" value="PROTEIN_KINASE_TYR"/>
    <property type="match status" value="1"/>
</dbReference>
<dbReference type="GO" id="GO:0005634">
    <property type="term" value="C:nucleus"/>
    <property type="evidence" value="ECO:0007669"/>
    <property type="project" value="TreeGrafter"/>
</dbReference>
<dbReference type="InterPro" id="IPR017441">
    <property type="entry name" value="Protein_kinase_ATP_BS"/>
</dbReference>
<proteinExistence type="predicted"/>
<dbReference type="InterPro" id="IPR008266">
    <property type="entry name" value="Tyr_kinase_AS"/>
</dbReference>
<keyword evidence="8" id="KW-0206">Cytoskeleton</keyword>
<dbReference type="GO" id="GO:0005814">
    <property type="term" value="C:centriole"/>
    <property type="evidence" value="ECO:0007669"/>
    <property type="project" value="UniProtKB-SubCell"/>
</dbReference>
<keyword evidence="14" id="KW-1185">Reference proteome</keyword>
<feature type="binding site" evidence="9">
    <location>
        <position position="41"/>
    </location>
    <ligand>
        <name>ATP</name>
        <dbReference type="ChEBI" id="CHEBI:30616"/>
    </ligand>
</feature>
<comment type="caution">
    <text evidence="13">The sequence shown here is derived from an EMBL/GenBank/DDBJ whole genome shotgun (WGS) entry which is preliminary data.</text>
</comment>
<dbReference type="Gene3D" id="1.10.510.10">
    <property type="entry name" value="Transferase(Phosphotransferase) domain 1"/>
    <property type="match status" value="1"/>
</dbReference>
<evidence type="ECO:0000256" key="2">
    <source>
        <dbReference type="ARBA" id="ARBA00022490"/>
    </source>
</evidence>
<sequence length="527" mass="59735">MVTTLGRSIEDFILGPQLGKGGFATVYSAHSKRSNEEVAIKIIDKESMRSAGILDRVKSEVAIHSKLKHSSVVELLSYFESDKYVYLVLELCHNGELFTYLKQNNLKLNERETACVLFQICTGLMYLHSHSILHRDLSLSNILLTRSYQIKIGDFGLATDISDRMQRHTTICGTLDFMAPEIFSSDSQGFYSDIWSLGCIMYILLTGNSPLENNGLKSAFRKMATCRFVIPNGVSIAAKDLLEMLLKKSPLDRIELSSVIEHPFILRNIQESKPTDTFRVYRDEPERFVPIMPTINQQDNSHLRQYSYQRIPKQPPTPPTRLLPSPQPNRNNLSSNSLPTLPRRDSGPILNHRVHRSDFINSRNRSGFDGRPLFHSNSTDSFHLPSLPPSLHTQSEVSLHTTALPSLIGSKIIEFTPLNTSRLKPISLTLRNVDVELTDKLATILFLYKKGSREVSEIFLISPDGFNVTLFKKTAAKQSSITLPTNEHELYVSSSHPAFKIVSKHTYQELPDKLRKKYLFALEFINI</sequence>
<keyword evidence="7 9" id="KW-0067">ATP-binding</keyword>
<evidence type="ECO:0000256" key="4">
    <source>
        <dbReference type="ARBA" id="ARBA00022679"/>
    </source>
</evidence>
<dbReference type="PROSITE" id="PS00107">
    <property type="entry name" value="PROTEIN_KINASE_ATP"/>
    <property type="match status" value="1"/>
</dbReference>
<dbReference type="AlphaFoldDB" id="A0AAV7K3A2"/>
<keyword evidence="5 9" id="KW-0547">Nucleotide-binding</keyword>
<dbReference type="Pfam" id="PF00069">
    <property type="entry name" value="Pkinase"/>
    <property type="match status" value="1"/>
</dbReference>
<evidence type="ECO:0000256" key="3">
    <source>
        <dbReference type="ARBA" id="ARBA00022527"/>
    </source>
</evidence>
<feature type="compositionally biased region" description="Pro residues" evidence="10">
    <location>
        <begin position="313"/>
        <end position="327"/>
    </location>
</feature>
<evidence type="ECO:0000256" key="8">
    <source>
        <dbReference type="ARBA" id="ARBA00023212"/>
    </source>
</evidence>
<organism evidence="13 14">
    <name type="scientific">Oopsacas minuta</name>
    <dbReference type="NCBI Taxonomy" id="111878"/>
    <lineage>
        <taxon>Eukaryota</taxon>
        <taxon>Metazoa</taxon>
        <taxon>Porifera</taxon>
        <taxon>Hexactinellida</taxon>
        <taxon>Hexasterophora</taxon>
        <taxon>Lyssacinosida</taxon>
        <taxon>Leucopsacidae</taxon>
        <taxon>Oopsacas</taxon>
    </lineage>
</organism>
<dbReference type="Pfam" id="PF18190">
    <property type="entry name" value="Plk4_PB1"/>
    <property type="match status" value="1"/>
</dbReference>
<protein>
    <submittedName>
        <fullName evidence="13">Serine/threonine protein kinase</fullName>
    </submittedName>
</protein>
<dbReference type="GO" id="GO:0004674">
    <property type="term" value="F:protein serine/threonine kinase activity"/>
    <property type="evidence" value="ECO:0007669"/>
    <property type="project" value="UniProtKB-KW"/>
</dbReference>
<name>A0AAV7K3A2_9METZ</name>
<dbReference type="PANTHER" id="PTHR24345">
    <property type="entry name" value="SERINE/THREONINE-PROTEIN KINASE PLK"/>
    <property type="match status" value="1"/>
</dbReference>
<evidence type="ECO:0000256" key="10">
    <source>
        <dbReference type="SAM" id="MobiDB-lite"/>
    </source>
</evidence>
<dbReference type="InterPro" id="IPR000719">
    <property type="entry name" value="Prot_kinase_dom"/>
</dbReference>
<reference evidence="13 14" key="1">
    <citation type="journal article" date="2023" name="BMC Biol.">
        <title>The compact genome of the sponge Oopsacas minuta (Hexactinellida) is lacking key metazoan core genes.</title>
        <authorList>
            <person name="Santini S."/>
            <person name="Schenkelaars Q."/>
            <person name="Jourda C."/>
            <person name="Duchesne M."/>
            <person name="Belahbib H."/>
            <person name="Rocher C."/>
            <person name="Selva M."/>
            <person name="Riesgo A."/>
            <person name="Vervoort M."/>
            <person name="Leys S.P."/>
            <person name="Kodjabachian L."/>
            <person name="Le Bivic A."/>
            <person name="Borchiellini C."/>
            <person name="Claverie J.M."/>
            <person name="Renard E."/>
        </authorList>
    </citation>
    <scope>NUCLEOTIDE SEQUENCE [LARGE SCALE GENOMIC DNA]</scope>
    <source>
        <strain evidence="13">SPO-2</strain>
    </source>
</reference>
<evidence type="ECO:0000313" key="14">
    <source>
        <dbReference type="Proteomes" id="UP001165289"/>
    </source>
</evidence>
<keyword evidence="6 13" id="KW-0418">Kinase</keyword>
<dbReference type="PANTHER" id="PTHR24345:SF91">
    <property type="entry name" value="SERINE_THREONINE-PROTEIN KINASE PLK4"/>
    <property type="match status" value="1"/>
</dbReference>
<dbReference type="Proteomes" id="UP001165289">
    <property type="component" value="Unassembled WGS sequence"/>
</dbReference>
<keyword evidence="4" id="KW-0808">Transferase</keyword>
<dbReference type="Gene3D" id="3.30.1120.120">
    <property type="match status" value="1"/>
</dbReference>
<dbReference type="FunFam" id="1.10.510.10:FF:000571">
    <property type="entry name" value="Maternal embryonic leucine zipper kinase"/>
    <property type="match status" value="1"/>
</dbReference>